<sequence length="100" mass="10619">MHPPRSSLCSPLSSSSPSCRRSPRLLGVSPLLSSSTPASFAHATLLADAVLCRLRQRLPPLSPNASLFCPSPCSPPCLPTFSFLRILSPLVTLYHAPPAL</sequence>
<evidence type="ECO:0000313" key="3">
    <source>
        <dbReference type="Proteomes" id="UP000623467"/>
    </source>
</evidence>
<organism evidence="2 3">
    <name type="scientific">Mycena sanguinolenta</name>
    <dbReference type="NCBI Taxonomy" id="230812"/>
    <lineage>
        <taxon>Eukaryota</taxon>
        <taxon>Fungi</taxon>
        <taxon>Dikarya</taxon>
        <taxon>Basidiomycota</taxon>
        <taxon>Agaricomycotina</taxon>
        <taxon>Agaricomycetes</taxon>
        <taxon>Agaricomycetidae</taxon>
        <taxon>Agaricales</taxon>
        <taxon>Marasmiineae</taxon>
        <taxon>Mycenaceae</taxon>
        <taxon>Mycena</taxon>
    </lineage>
</organism>
<evidence type="ECO:0000313" key="2">
    <source>
        <dbReference type="EMBL" id="KAF7342674.1"/>
    </source>
</evidence>
<feature type="region of interest" description="Disordered" evidence="1">
    <location>
        <begin position="1"/>
        <end position="22"/>
    </location>
</feature>
<reference evidence="2" key="1">
    <citation type="submission" date="2020-05" db="EMBL/GenBank/DDBJ databases">
        <title>Mycena genomes resolve the evolution of fungal bioluminescence.</title>
        <authorList>
            <person name="Tsai I.J."/>
        </authorList>
    </citation>
    <scope>NUCLEOTIDE SEQUENCE</scope>
    <source>
        <strain evidence="2">160909Yilan</strain>
    </source>
</reference>
<dbReference type="Proteomes" id="UP000623467">
    <property type="component" value="Unassembled WGS sequence"/>
</dbReference>
<gene>
    <name evidence="2" type="ORF">MSAN_02025200</name>
</gene>
<protein>
    <submittedName>
        <fullName evidence="2">Uncharacterized protein</fullName>
    </submittedName>
</protein>
<proteinExistence type="predicted"/>
<dbReference type="EMBL" id="JACAZH010000025">
    <property type="protein sequence ID" value="KAF7342674.1"/>
    <property type="molecule type" value="Genomic_DNA"/>
</dbReference>
<comment type="caution">
    <text evidence="2">The sequence shown here is derived from an EMBL/GenBank/DDBJ whole genome shotgun (WGS) entry which is preliminary data.</text>
</comment>
<dbReference type="AlphaFoldDB" id="A0A8H6XL70"/>
<keyword evidence="3" id="KW-1185">Reference proteome</keyword>
<evidence type="ECO:0000256" key="1">
    <source>
        <dbReference type="SAM" id="MobiDB-lite"/>
    </source>
</evidence>
<name>A0A8H6XL70_9AGAR</name>
<accession>A0A8H6XL70</accession>